<protein>
    <recommendedName>
        <fullName evidence="3">YtxH domain-containing protein</fullName>
    </recommendedName>
</protein>
<proteinExistence type="predicted"/>
<reference evidence="1 2" key="1">
    <citation type="submission" date="2018-11" db="EMBL/GenBank/DDBJ databases">
        <authorList>
            <person name="Li F."/>
        </authorList>
    </citation>
    <scope>NUCLEOTIDE SEQUENCE [LARGE SCALE GENOMIC DNA]</scope>
    <source>
        <strain evidence="1 2">Gsoil 097</strain>
    </source>
</reference>
<dbReference type="AlphaFoldDB" id="A0A3N0CJQ5"/>
<comment type="caution">
    <text evidence="1">The sequence shown here is derived from an EMBL/GenBank/DDBJ whole genome shotgun (WGS) entry which is preliminary data.</text>
</comment>
<name>A0A3N0CJQ5_9ACTN</name>
<gene>
    <name evidence="1" type="ORF">EFK50_08000</name>
</gene>
<dbReference type="RefSeq" id="WP_123227061.1">
    <property type="nucleotide sequence ID" value="NZ_RJSE01000006.1"/>
</dbReference>
<keyword evidence="2" id="KW-1185">Reference proteome</keyword>
<evidence type="ECO:0000313" key="1">
    <source>
        <dbReference type="EMBL" id="RNL63675.1"/>
    </source>
</evidence>
<organism evidence="1 2">
    <name type="scientific">Nocardioides marmoriginsengisoli</name>
    <dbReference type="NCBI Taxonomy" id="661483"/>
    <lineage>
        <taxon>Bacteria</taxon>
        <taxon>Bacillati</taxon>
        <taxon>Actinomycetota</taxon>
        <taxon>Actinomycetes</taxon>
        <taxon>Propionibacteriales</taxon>
        <taxon>Nocardioidaceae</taxon>
        <taxon>Nocardioides</taxon>
    </lineage>
</organism>
<dbReference type="Proteomes" id="UP000267128">
    <property type="component" value="Unassembled WGS sequence"/>
</dbReference>
<evidence type="ECO:0000313" key="2">
    <source>
        <dbReference type="Proteomes" id="UP000267128"/>
    </source>
</evidence>
<evidence type="ECO:0008006" key="3">
    <source>
        <dbReference type="Google" id="ProtNLM"/>
    </source>
</evidence>
<dbReference type="EMBL" id="RJSE01000006">
    <property type="protein sequence ID" value="RNL63675.1"/>
    <property type="molecule type" value="Genomic_DNA"/>
</dbReference>
<accession>A0A3N0CJQ5</accession>
<dbReference type="OrthoDB" id="5125216at2"/>
<sequence length="87" mass="9192">MIRKAIALTSFAAGYVLGAHAGRERYEQIRALVLGIKNDPHVQQLAGEAAGFAKQQGSALADKVTPGDHTATAAFEAMTNPFQRATP</sequence>